<proteinExistence type="inferred from homology"/>
<evidence type="ECO:0000313" key="11">
    <source>
        <dbReference type="EMBL" id="AGH95822.1"/>
    </source>
</evidence>
<dbReference type="HOGENOM" id="CLU_034461_0_0_7"/>
<evidence type="ECO:0000256" key="6">
    <source>
        <dbReference type="ARBA" id="ARBA00022918"/>
    </source>
</evidence>
<evidence type="ECO:0000256" key="1">
    <source>
        <dbReference type="ARBA" id="ARBA00012493"/>
    </source>
</evidence>
<dbReference type="Proteomes" id="UP000012040">
    <property type="component" value="Chromosome"/>
</dbReference>
<sequence length="604" mass="69272">MMVNYLKELQQAKSLQDLAKLLGTNESNLNILLYKISRKSLYRTFEIPKKGGGFRIISSPDESLKVVQKRLASILSSILEPNYQLKHKKKLQNPKKERATRAYSNKSVSHAFKQNLSIATNAEQHLKKKYVLNLDLEDFFGSINFGRVRGFFIKDKQFKLDPVVATHIANIICHMDKLPQGSPCSPVMSNLIGRLLDRHLLRLANRRGCFYTRYADDLTFSFNGPKFPTEIAILEQDQWVIGDALTEVIEKSGFKIKKSKVRMHYRTSRQMVTGLVVNCHVNVPAEYYRDTRSMCLNIFTTGSCYLKTNRNKNLSMQQLEGRLNYIYQIKKFKNIYADQGGYRHSRHNGKYKSDSNLDRSTQYADNSHQVSLDGIKNIYGRFLFYKNFFAPQMPLIYCEGKTDPVYLKCALLALETKYSGMVSSGKLNVRFFAGNNLDGEMMKLVDGTGGMKYLISSYNRMKKECKFNGVPLHPVIIVVDNDSAGLEVKKAAKKKRSMTNGVFHIFHNLYILEIPKNPTDAVETVIEDYFTDKTLNMKFKGKTFKSGDLDEKDAVNHFGKAVLSMLVKKRCKKIDFSKFSEIFDKVDEIIKDYQTILSTKTSQE</sequence>
<dbReference type="EC" id="2.7.7.49" evidence="1"/>
<organism evidence="11 12">
    <name type="scientific">Pseudobdellovibrio exovorus JSS</name>
    <dbReference type="NCBI Taxonomy" id="1184267"/>
    <lineage>
        <taxon>Bacteria</taxon>
        <taxon>Pseudomonadati</taxon>
        <taxon>Bdellovibrionota</taxon>
        <taxon>Bdellovibrionia</taxon>
        <taxon>Bdellovibrionales</taxon>
        <taxon>Pseudobdellovibrionaceae</taxon>
        <taxon>Pseudobdellovibrio</taxon>
    </lineage>
</organism>
<evidence type="ECO:0000256" key="3">
    <source>
        <dbReference type="ARBA" id="ARBA00022695"/>
    </source>
</evidence>
<keyword evidence="4" id="KW-0479">Metal-binding</keyword>
<evidence type="ECO:0000256" key="7">
    <source>
        <dbReference type="ARBA" id="ARBA00023118"/>
    </source>
</evidence>
<keyword evidence="3" id="KW-0548">Nucleotidyltransferase</keyword>
<dbReference type="InterPro" id="IPR043502">
    <property type="entry name" value="DNA/RNA_pol_sf"/>
</dbReference>
<dbReference type="PROSITE" id="PS50878">
    <property type="entry name" value="RT_POL"/>
    <property type="match status" value="1"/>
</dbReference>
<evidence type="ECO:0000256" key="9">
    <source>
        <dbReference type="ARBA" id="ARBA00048173"/>
    </source>
</evidence>
<dbReference type="PANTHER" id="PTHR34047">
    <property type="entry name" value="NUCLEAR INTRON MATURASE 1, MITOCHONDRIAL-RELATED"/>
    <property type="match status" value="1"/>
</dbReference>
<dbReference type="EMBL" id="CP003537">
    <property type="protein sequence ID" value="AGH95822.1"/>
    <property type="molecule type" value="Genomic_DNA"/>
</dbReference>
<dbReference type="InterPro" id="IPR053543">
    <property type="entry name" value="Bacterial_RT"/>
</dbReference>
<dbReference type="PRINTS" id="PR00866">
    <property type="entry name" value="RNADNAPOLMS"/>
</dbReference>
<comment type="catalytic activity">
    <reaction evidence="9">
        <text>DNA(n) + a 2'-deoxyribonucleoside 5'-triphosphate = DNA(n+1) + diphosphate</text>
        <dbReference type="Rhea" id="RHEA:22508"/>
        <dbReference type="Rhea" id="RHEA-COMP:17339"/>
        <dbReference type="Rhea" id="RHEA-COMP:17340"/>
        <dbReference type="ChEBI" id="CHEBI:33019"/>
        <dbReference type="ChEBI" id="CHEBI:61560"/>
        <dbReference type="ChEBI" id="CHEBI:173112"/>
        <dbReference type="EC" id="2.7.7.49"/>
    </reaction>
</comment>
<dbReference type="AlphaFoldDB" id="M4V8T8"/>
<dbReference type="eggNOG" id="COG3344">
    <property type="taxonomic scope" value="Bacteria"/>
</dbReference>
<dbReference type="STRING" id="1184267.A11Q_1606"/>
<keyword evidence="6" id="KW-0695">RNA-directed DNA polymerase</keyword>
<evidence type="ECO:0000313" key="12">
    <source>
        <dbReference type="Proteomes" id="UP000012040"/>
    </source>
</evidence>
<keyword evidence="2" id="KW-0808">Transferase</keyword>
<dbReference type="KEGG" id="bex:A11Q_1606"/>
<feature type="domain" description="Reverse transcriptase" evidence="10">
    <location>
        <begin position="28"/>
        <end position="277"/>
    </location>
</feature>
<name>M4V8T8_9BACT</name>
<gene>
    <name evidence="11" type="ORF">A11Q_1606</name>
</gene>
<dbReference type="PANTHER" id="PTHR34047:SF7">
    <property type="entry name" value="RNA-DIRECTED DNA POLYMERASE"/>
    <property type="match status" value="1"/>
</dbReference>
<evidence type="ECO:0000256" key="2">
    <source>
        <dbReference type="ARBA" id="ARBA00022679"/>
    </source>
</evidence>
<protein>
    <recommendedName>
        <fullName evidence="1">RNA-directed DNA polymerase</fullName>
        <ecNumber evidence="1">2.7.7.49</ecNumber>
    </recommendedName>
</protein>
<dbReference type="Pfam" id="PF00078">
    <property type="entry name" value="RVT_1"/>
    <property type="match status" value="1"/>
</dbReference>
<evidence type="ECO:0000259" key="10">
    <source>
        <dbReference type="PROSITE" id="PS50878"/>
    </source>
</evidence>
<dbReference type="InterPro" id="IPR000123">
    <property type="entry name" value="Reverse_transcriptase_msDNA"/>
</dbReference>
<dbReference type="GO" id="GO:0003964">
    <property type="term" value="F:RNA-directed DNA polymerase activity"/>
    <property type="evidence" value="ECO:0007669"/>
    <property type="project" value="UniProtKB-KW"/>
</dbReference>
<reference evidence="11 12" key="1">
    <citation type="journal article" date="2013" name="ISME J.">
        <title>By their genes ye shall know them: genomic signatures of predatory bacteria.</title>
        <authorList>
            <person name="Pasternak Z."/>
            <person name="Pietrokovski S."/>
            <person name="Rotem O."/>
            <person name="Gophna U."/>
            <person name="Lurie-Weinberger M.N."/>
            <person name="Jurkevitch E."/>
        </authorList>
    </citation>
    <scope>NUCLEOTIDE SEQUENCE [LARGE SCALE GENOMIC DNA]</scope>
    <source>
        <strain evidence="11 12">JSS</strain>
    </source>
</reference>
<dbReference type="InterPro" id="IPR000477">
    <property type="entry name" value="RT_dom"/>
</dbReference>
<evidence type="ECO:0000256" key="4">
    <source>
        <dbReference type="ARBA" id="ARBA00022723"/>
    </source>
</evidence>
<evidence type="ECO:0000256" key="5">
    <source>
        <dbReference type="ARBA" id="ARBA00022842"/>
    </source>
</evidence>
<keyword evidence="7" id="KW-0051">Antiviral defense</keyword>
<dbReference type="GO" id="GO:0003723">
    <property type="term" value="F:RNA binding"/>
    <property type="evidence" value="ECO:0007669"/>
    <property type="project" value="InterPro"/>
</dbReference>
<evidence type="ECO:0000256" key="8">
    <source>
        <dbReference type="ARBA" id="ARBA00034120"/>
    </source>
</evidence>
<dbReference type="PATRIC" id="fig|1184267.3.peg.1626"/>
<dbReference type="InterPro" id="IPR051083">
    <property type="entry name" value="GrpII_Intron_Splice-Mob/Def"/>
</dbReference>
<keyword evidence="5" id="KW-0460">Magnesium</keyword>
<accession>M4V8T8</accession>
<dbReference type="OrthoDB" id="7055795at2"/>
<dbReference type="SUPFAM" id="SSF56672">
    <property type="entry name" value="DNA/RNA polymerases"/>
    <property type="match status" value="1"/>
</dbReference>
<dbReference type="CDD" id="cd03487">
    <property type="entry name" value="RT_Bac_retron_II"/>
    <property type="match status" value="1"/>
</dbReference>
<dbReference type="GO" id="GO:0046872">
    <property type="term" value="F:metal ion binding"/>
    <property type="evidence" value="ECO:0007669"/>
    <property type="project" value="UniProtKB-KW"/>
</dbReference>
<keyword evidence="12" id="KW-1185">Reference proteome</keyword>
<comment type="similarity">
    <text evidence="8">Belongs to the bacterial reverse transcriptase family.</text>
</comment>
<dbReference type="RefSeq" id="WP_015470312.1">
    <property type="nucleotide sequence ID" value="NC_020813.1"/>
</dbReference>
<dbReference type="NCBIfam" id="NF038237">
    <property type="entry name" value="retron_Ec67_fus"/>
    <property type="match status" value="1"/>
</dbReference>
<dbReference type="GO" id="GO:0051607">
    <property type="term" value="P:defense response to virus"/>
    <property type="evidence" value="ECO:0007669"/>
    <property type="project" value="UniProtKB-KW"/>
</dbReference>